<proteinExistence type="predicted"/>
<keyword evidence="3" id="KW-1185">Reference proteome</keyword>
<reference evidence="2 3" key="1">
    <citation type="submission" date="2019-02" db="EMBL/GenBank/DDBJ databases">
        <title>Genomic Encyclopedia of Archaeal and Bacterial Type Strains, Phase II (KMG-II): from individual species to whole genera.</title>
        <authorList>
            <person name="Goeker M."/>
        </authorList>
    </citation>
    <scope>NUCLEOTIDE SEQUENCE [LARGE SCALE GENOMIC DNA]</scope>
    <source>
        <strain evidence="2 3">DSM 21411</strain>
    </source>
</reference>
<protein>
    <submittedName>
        <fullName evidence="2">Uncharacterized protein</fullName>
    </submittedName>
</protein>
<evidence type="ECO:0000313" key="2">
    <source>
        <dbReference type="EMBL" id="RZS96018.1"/>
    </source>
</evidence>
<keyword evidence="1" id="KW-0812">Transmembrane</keyword>
<evidence type="ECO:0000313" key="3">
    <source>
        <dbReference type="Proteomes" id="UP000292209"/>
    </source>
</evidence>
<keyword evidence="1" id="KW-1133">Transmembrane helix</keyword>
<sequence length="73" mass="8835">MFGLQLPSFKLLEAKWDLFGIKATIIFCFWGEIFFGIFPKRSKLPRIVLEQLDCKKIFKKFKMKIKRIYDQEK</sequence>
<feature type="transmembrane region" description="Helical" evidence="1">
    <location>
        <begin position="20"/>
        <end position="38"/>
    </location>
</feature>
<evidence type="ECO:0000256" key="1">
    <source>
        <dbReference type="SAM" id="Phobius"/>
    </source>
</evidence>
<name>A0A4Q7P8X8_9BACT</name>
<organism evidence="2 3">
    <name type="scientific">Cecembia calidifontis</name>
    <dbReference type="NCBI Taxonomy" id="1187080"/>
    <lineage>
        <taxon>Bacteria</taxon>
        <taxon>Pseudomonadati</taxon>
        <taxon>Bacteroidota</taxon>
        <taxon>Cytophagia</taxon>
        <taxon>Cytophagales</taxon>
        <taxon>Cyclobacteriaceae</taxon>
        <taxon>Cecembia</taxon>
    </lineage>
</organism>
<dbReference type="EMBL" id="SGXG01000001">
    <property type="protein sequence ID" value="RZS96018.1"/>
    <property type="molecule type" value="Genomic_DNA"/>
</dbReference>
<accession>A0A4Q7P8X8</accession>
<keyword evidence="1" id="KW-0472">Membrane</keyword>
<dbReference type="AlphaFoldDB" id="A0A4Q7P8X8"/>
<comment type="caution">
    <text evidence="2">The sequence shown here is derived from an EMBL/GenBank/DDBJ whole genome shotgun (WGS) entry which is preliminary data.</text>
</comment>
<dbReference type="Proteomes" id="UP000292209">
    <property type="component" value="Unassembled WGS sequence"/>
</dbReference>
<gene>
    <name evidence="2" type="ORF">BC751_1572</name>
</gene>